<evidence type="ECO:0008006" key="2">
    <source>
        <dbReference type="Google" id="ProtNLM"/>
    </source>
</evidence>
<accession>A0AAU7J7L1</accession>
<protein>
    <recommendedName>
        <fullName evidence="2">Tail assembly chaperone</fullName>
    </recommendedName>
</protein>
<sequence>MSRWMPNPWWGLPQPILDIIEDRHLFDDEESCDG</sequence>
<name>A0AAU7J7L1_9VIRU</name>
<dbReference type="EMBL" id="PP763431">
    <property type="protein sequence ID" value="XBN42074.1"/>
    <property type="molecule type" value="Genomic_DNA"/>
</dbReference>
<reference evidence="1" key="1">
    <citation type="submission" date="2024-05" db="EMBL/GenBank/DDBJ databases">
        <title>Complete genome sequence of bacteriophages Merry and Sunny infecting Microbacterium sp. isolated from an alkaline commercial outdoor algal pond.</title>
        <authorList>
            <person name="Levesque A.V."/>
            <person name="Rabines A.J."/>
            <person name="Alrubaiaan E."/>
            <person name="Oliver A."/>
            <person name="Allen E.E."/>
            <person name="Hazlebeck D."/>
            <person name="Pinowska A."/>
            <person name="Traller J.C."/>
            <person name="Zeigler Allen L."/>
        </authorList>
    </citation>
    <scope>NUCLEOTIDE SEQUENCE</scope>
</reference>
<evidence type="ECO:0000313" key="1">
    <source>
        <dbReference type="EMBL" id="XBN42074.1"/>
    </source>
</evidence>
<organism evidence="1">
    <name type="scientific">Microbacterium phage Merry</name>
    <dbReference type="NCBI Taxonomy" id="3144827"/>
    <lineage>
        <taxon>Viruses</taxon>
    </lineage>
</organism>
<proteinExistence type="predicted"/>